<dbReference type="AlphaFoldDB" id="M2Y716"/>
<dbReference type="Gene3D" id="1.10.3210.10">
    <property type="entry name" value="Hypothetical protein af1432"/>
    <property type="match status" value="1"/>
</dbReference>
<keyword evidence="5" id="KW-1185">Reference proteome</keyword>
<dbReference type="SUPFAM" id="SSF52172">
    <property type="entry name" value="CheY-like"/>
    <property type="match status" value="1"/>
</dbReference>
<evidence type="ECO:0000259" key="3">
    <source>
        <dbReference type="PROSITE" id="PS51832"/>
    </source>
</evidence>
<comment type="caution">
    <text evidence="4">The sequence shown here is derived from an EMBL/GenBank/DDBJ whole genome shotgun (WGS) entry which is preliminary data.</text>
</comment>
<dbReference type="PATRIC" id="fig|1244869.3.peg.3280"/>
<dbReference type="CDD" id="cd19920">
    <property type="entry name" value="REC_PA4781-like"/>
    <property type="match status" value="1"/>
</dbReference>
<proteinExistence type="predicted"/>
<dbReference type="Gene3D" id="3.40.50.2300">
    <property type="match status" value="1"/>
</dbReference>
<keyword evidence="1" id="KW-0597">Phosphoprotein</keyword>
<dbReference type="InterPro" id="IPR001789">
    <property type="entry name" value="Sig_transdc_resp-reg_receiver"/>
</dbReference>
<dbReference type="Pfam" id="PF00072">
    <property type="entry name" value="Response_reg"/>
    <property type="match status" value="1"/>
</dbReference>
<dbReference type="Pfam" id="PF13487">
    <property type="entry name" value="HD_5"/>
    <property type="match status" value="1"/>
</dbReference>
<dbReference type="InterPro" id="IPR052020">
    <property type="entry name" value="Cyclic_di-GMP/3'3'-cGAMP_PDE"/>
</dbReference>
<dbReference type="GO" id="GO:0000160">
    <property type="term" value="P:phosphorelay signal transduction system"/>
    <property type="evidence" value="ECO:0007669"/>
    <property type="project" value="InterPro"/>
</dbReference>
<dbReference type="PANTHER" id="PTHR45228:SF5">
    <property type="entry name" value="CYCLIC DI-GMP PHOSPHODIESTERASE VC_1348-RELATED"/>
    <property type="match status" value="1"/>
</dbReference>
<evidence type="ECO:0000313" key="5">
    <source>
        <dbReference type="Proteomes" id="UP000011744"/>
    </source>
</evidence>
<feature type="domain" description="HD-GYP" evidence="3">
    <location>
        <begin position="154"/>
        <end position="365"/>
    </location>
</feature>
<dbReference type="RefSeq" id="WP_008619578.1">
    <property type="nucleotide sequence ID" value="NZ_AONQ01000050.1"/>
</dbReference>
<dbReference type="InterPro" id="IPR037522">
    <property type="entry name" value="HD_GYP_dom"/>
</dbReference>
<dbReference type="EMBL" id="AONQ01000050">
    <property type="protein sequence ID" value="EME68851.1"/>
    <property type="molecule type" value="Genomic_DNA"/>
</dbReference>
<dbReference type="PANTHER" id="PTHR45228">
    <property type="entry name" value="CYCLIC DI-GMP PHOSPHODIESTERASE TM_0186-RELATED"/>
    <property type="match status" value="1"/>
</dbReference>
<dbReference type="PROSITE" id="PS51832">
    <property type="entry name" value="HD_GYP"/>
    <property type="match status" value="1"/>
</dbReference>
<dbReference type="eggNOG" id="COG3437">
    <property type="taxonomic scope" value="Bacteria"/>
</dbReference>
<sequence>MDAPDFTERATILVVDDTPDNLAVLSSLLKDDYRVKAASNGEKALRIAASDNPPDLILLDIMMPGLDGYEVCQRLKADLRTVHIPVIFLTAKVEIDAEKKGLELGAVDYIAKPISPPIVLARVKTHLKLKAAADFLRDKNDFLEAEVAKRTGEVMAIQDVTILAMASLAETRDLETGNHIRRTQFYVKALATRLRSHPRFAVQLDDGAIDMLFKSAPLHDIGKVGIPDRILLKPGRFVPEEFEVMKTHTTLGREAIEHAEQSLGTKVEFLTTAKEIAHSHQEKWDGSGYPLGLAGDAIPLSARLMAVADVYDALISRRVYKEGMPHEAAVAIIAEGRGQHFDPDIVDAFLDIQEEFRAIALKHVDSDADLGRKKALMSVAGTAQSPQA</sequence>
<organism evidence="4 5">
    <name type="scientific">Paramagnetospirillum caucaseum</name>
    <dbReference type="NCBI Taxonomy" id="1244869"/>
    <lineage>
        <taxon>Bacteria</taxon>
        <taxon>Pseudomonadati</taxon>
        <taxon>Pseudomonadota</taxon>
        <taxon>Alphaproteobacteria</taxon>
        <taxon>Rhodospirillales</taxon>
        <taxon>Magnetospirillaceae</taxon>
        <taxon>Paramagnetospirillum</taxon>
    </lineage>
</organism>
<dbReference type="SMART" id="SM00448">
    <property type="entry name" value="REC"/>
    <property type="match status" value="1"/>
</dbReference>
<evidence type="ECO:0000256" key="1">
    <source>
        <dbReference type="PROSITE-ProRule" id="PRU00169"/>
    </source>
</evidence>
<gene>
    <name evidence="4" type="ORF">H261_16346</name>
</gene>
<protein>
    <submittedName>
        <fullName evidence="4">Response regulator</fullName>
    </submittedName>
</protein>
<dbReference type="OrthoDB" id="9176789at2"/>
<dbReference type="SMART" id="SM00471">
    <property type="entry name" value="HDc"/>
    <property type="match status" value="1"/>
</dbReference>
<reference evidence="4 5" key="1">
    <citation type="journal article" date="2014" name="Genome Announc.">
        <title>Draft Genome Sequence of Magnetospirillum sp. Strain SO-1, a Freshwater Magnetotactic Bacterium Isolated from the Ol'khovka River, Russia.</title>
        <authorList>
            <person name="Grouzdev D.S."/>
            <person name="Dziuba M.V."/>
            <person name="Sukhacheva M.S."/>
            <person name="Mardanov A.V."/>
            <person name="Beletskiy A.V."/>
            <person name="Kuznetsov B.B."/>
            <person name="Skryabin K.G."/>
        </authorList>
    </citation>
    <scope>NUCLEOTIDE SEQUENCE [LARGE SCALE GENOMIC DNA]</scope>
    <source>
        <strain evidence="4 5">SO-1</strain>
    </source>
</reference>
<dbReference type="InterPro" id="IPR011006">
    <property type="entry name" value="CheY-like_superfamily"/>
</dbReference>
<accession>M2Y716</accession>
<feature type="domain" description="Response regulatory" evidence="2">
    <location>
        <begin position="11"/>
        <end position="127"/>
    </location>
</feature>
<feature type="modified residue" description="4-aspartylphosphate" evidence="1">
    <location>
        <position position="60"/>
    </location>
</feature>
<dbReference type="CDD" id="cd00077">
    <property type="entry name" value="HDc"/>
    <property type="match status" value="1"/>
</dbReference>
<dbReference type="SUPFAM" id="SSF109604">
    <property type="entry name" value="HD-domain/PDEase-like"/>
    <property type="match status" value="1"/>
</dbReference>
<dbReference type="Proteomes" id="UP000011744">
    <property type="component" value="Unassembled WGS sequence"/>
</dbReference>
<evidence type="ECO:0000259" key="2">
    <source>
        <dbReference type="PROSITE" id="PS50110"/>
    </source>
</evidence>
<dbReference type="GO" id="GO:0008081">
    <property type="term" value="F:phosphoric diester hydrolase activity"/>
    <property type="evidence" value="ECO:0007669"/>
    <property type="project" value="UniProtKB-ARBA"/>
</dbReference>
<dbReference type="STRING" id="1244869.H261_16346"/>
<dbReference type="InterPro" id="IPR003607">
    <property type="entry name" value="HD/PDEase_dom"/>
</dbReference>
<evidence type="ECO:0000313" key="4">
    <source>
        <dbReference type="EMBL" id="EME68851.1"/>
    </source>
</evidence>
<name>M2Y716_9PROT</name>
<dbReference type="PROSITE" id="PS50110">
    <property type="entry name" value="RESPONSE_REGULATORY"/>
    <property type="match status" value="1"/>
</dbReference>